<dbReference type="EMBL" id="RBPQ01000143">
    <property type="protein sequence ID" value="RMO27249.1"/>
    <property type="molecule type" value="Genomic_DNA"/>
</dbReference>
<accession>A0A3M3BZM4</accession>
<proteinExistence type="predicted"/>
<protein>
    <submittedName>
        <fullName evidence="1">Uncharacterized protein</fullName>
    </submittedName>
</protein>
<gene>
    <name evidence="1" type="ORF">ALQ44_102678</name>
</gene>
<evidence type="ECO:0000313" key="2">
    <source>
        <dbReference type="Proteomes" id="UP000276886"/>
    </source>
</evidence>
<dbReference type="Proteomes" id="UP000276886">
    <property type="component" value="Unassembled WGS sequence"/>
</dbReference>
<dbReference type="AlphaFoldDB" id="A0A3M3BZM4"/>
<evidence type="ECO:0000313" key="1">
    <source>
        <dbReference type="EMBL" id="RMO27249.1"/>
    </source>
</evidence>
<reference evidence="1 2" key="1">
    <citation type="submission" date="2018-08" db="EMBL/GenBank/DDBJ databases">
        <title>Recombination of ecologically and evolutionarily significant loci maintains genetic cohesion in the Pseudomonas syringae species complex.</title>
        <authorList>
            <person name="Dillon M."/>
            <person name="Thakur S."/>
            <person name="Almeida R.N.D."/>
            <person name="Weir B.S."/>
            <person name="Guttman D.S."/>
        </authorList>
    </citation>
    <scope>NUCLEOTIDE SEQUENCE [LARGE SCALE GENOMIC DNA]</scope>
    <source>
        <strain evidence="1 2">ICMP 2788</strain>
    </source>
</reference>
<sequence>MLFTDVCHVFTLSDELMWILHACLTRAGCDPSLKGITNKSLERYR</sequence>
<comment type="caution">
    <text evidence="1">The sequence shown here is derived from an EMBL/GenBank/DDBJ whole genome shotgun (WGS) entry which is preliminary data.</text>
</comment>
<name>A0A3M3BZM4_PSESJ</name>
<organism evidence="1 2">
    <name type="scientific">Pseudomonas syringae pv. pisi</name>
    <dbReference type="NCBI Taxonomy" id="59510"/>
    <lineage>
        <taxon>Bacteria</taxon>
        <taxon>Pseudomonadati</taxon>
        <taxon>Pseudomonadota</taxon>
        <taxon>Gammaproteobacteria</taxon>
        <taxon>Pseudomonadales</taxon>
        <taxon>Pseudomonadaceae</taxon>
        <taxon>Pseudomonas</taxon>
        <taxon>Pseudomonas syringae</taxon>
    </lineage>
</organism>